<dbReference type="AlphaFoldDB" id="A0A7C9L9Y5"/>
<name>A0A7C9L9Y5_9BACT</name>
<dbReference type="Proteomes" id="UP000482295">
    <property type="component" value="Unassembled WGS sequence"/>
</dbReference>
<feature type="compositionally biased region" description="Low complexity" evidence="1">
    <location>
        <begin position="373"/>
        <end position="385"/>
    </location>
</feature>
<reference evidence="2 3" key="1">
    <citation type="submission" date="2019-09" db="EMBL/GenBank/DDBJ databases">
        <title>Prevotella A2879 sp. nov., isolated from an abscess of a patient.</title>
        <authorList>
            <person name="Buhl M."/>
            <person name="Oberhettinger P."/>
        </authorList>
    </citation>
    <scope>NUCLEOTIDE SEQUENCE [LARGE SCALE GENOMIC DNA]</scope>
    <source>
        <strain evidence="2 3">A2879</strain>
    </source>
</reference>
<evidence type="ECO:0000256" key="1">
    <source>
        <dbReference type="SAM" id="MobiDB-lite"/>
    </source>
</evidence>
<evidence type="ECO:0000313" key="3">
    <source>
        <dbReference type="Proteomes" id="UP000482295"/>
    </source>
</evidence>
<dbReference type="RefSeq" id="WP_155715351.1">
    <property type="nucleotide sequence ID" value="NZ_VVIQ01000003.1"/>
</dbReference>
<dbReference type="EMBL" id="VVIQ01000003">
    <property type="protein sequence ID" value="MUL27354.1"/>
    <property type="molecule type" value="Genomic_DNA"/>
</dbReference>
<keyword evidence="3" id="KW-1185">Reference proteome</keyword>
<protein>
    <submittedName>
        <fullName evidence="2">Uncharacterized protein</fullName>
    </submittedName>
</protein>
<evidence type="ECO:0000313" key="2">
    <source>
        <dbReference type="EMBL" id="MUL27354.1"/>
    </source>
</evidence>
<sequence>MQYLTIIRKAEFVDLFKYGHLYVRRVTAFDGDIQNLKDDVAKFKEVTSDMNLFEYSFEYLMLHISVEQEISCNPEIELSDVRGVYVFNEEAKKEMSISFDSRIQIHVSPWAPMFDKLQEILLQKQSMRGIDNLWKIFGLEETDKTKCAEVIDEQIISETFRELYAYERPQGELSPWVYLLRYERHSLYPRTMSGFFCDFIHVYINWMQQKELHGDVAESTELYNQLNKDKFFDLVRVVKQSSLSQKCKNDIPDCNFYVVAPLYLYLKSLSGDNLEWGDNLKKIVVNSKKYLGFDFILATYLLGITLGYDGTYDCLYNHVGLSIFKAKVLPSDSISEPEDTPVCIGTENEIPGNSETNLQEEVQDIVPEDSGDSTIPSTEEPSVTSEEVETIATSNNDDSPITSDGNADISKDQLPSENEETPCKEDTNGTLIASKINAVKPTADSVNLFGEEETVLMNNGKRKKAKNFEERQIPLSQVEEYKEQGWRKTRNKK</sequence>
<comment type="caution">
    <text evidence="2">The sequence shown here is derived from an EMBL/GenBank/DDBJ whole genome shotgun (WGS) entry which is preliminary data.</text>
</comment>
<accession>A0A7C9L9Y5</accession>
<feature type="region of interest" description="Disordered" evidence="1">
    <location>
        <begin position="366"/>
        <end position="429"/>
    </location>
</feature>
<gene>
    <name evidence="2" type="ORF">F0475_03305</name>
</gene>
<feature type="compositionally biased region" description="Polar residues" evidence="1">
    <location>
        <begin position="392"/>
        <end position="405"/>
    </location>
</feature>
<organism evidence="2 3">
    <name type="scientific">Prevotella vespertina</name>
    <dbReference type="NCBI Taxonomy" id="2608404"/>
    <lineage>
        <taxon>Bacteria</taxon>
        <taxon>Pseudomonadati</taxon>
        <taxon>Bacteroidota</taxon>
        <taxon>Bacteroidia</taxon>
        <taxon>Bacteroidales</taxon>
        <taxon>Prevotellaceae</taxon>
        <taxon>Prevotella</taxon>
    </lineage>
</organism>
<proteinExistence type="predicted"/>